<dbReference type="InterPro" id="IPR000719">
    <property type="entry name" value="Prot_kinase_dom"/>
</dbReference>
<dbReference type="GO" id="GO:0070059">
    <property type="term" value="P:intrinsic apoptotic signaling pathway in response to endoplasmic reticulum stress"/>
    <property type="evidence" value="ECO:0007669"/>
    <property type="project" value="TreeGrafter"/>
</dbReference>
<dbReference type="Gene3D" id="3.30.200.20">
    <property type="entry name" value="Phosphorylase Kinase, domain 1"/>
    <property type="match status" value="1"/>
</dbReference>
<dbReference type="SUPFAM" id="SSF52129">
    <property type="entry name" value="Caspase-like"/>
    <property type="match status" value="1"/>
</dbReference>
<dbReference type="GO" id="GO:1990604">
    <property type="term" value="C:IRE1-TRAF2-ASK1 complex"/>
    <property type="evidence" value="ECO:0007669"/>
    <property type="project" value="TreeGrafter"/>
</dbReference>
<dbReference type="InterPro" id="IPR045133">
    <property type="entry name" value="IRE1/2-like"/>
</dbReference>
<dbReference type="Gene3D" id="1.10.510.10">
    <property type="entry name" value="Transferase(Phosphotransferase) domain 1"/>
    <property type="match status" value="1"/>
</dbReference>
<dbReference type="InterPro" id="IPR011600">
    <property type="entry name" value="Pept_C14_caspase"/>
</dbReference>
<evidence type="ECO:0000256" key="1">
    <source>
        <dbReference type="ARBA" id="ARBA00010134"/>
    </source>
</evidence>
<organism evidence="3">
    <name type="scientific">Daphnia magna</name>
    <dbReference type="NCBI Taxonomy" id="35525"/>
    <lineage>
        <taxon>Eukaryota</taxon>
        <taxon>Metazoa</taxon>
        <taxon>Ecdysozoa</taxon>
        <taxon>Arthropoda</taxon>
        <taxon>Crustacea</taxon>
        <taxon>Branchiopoda</taxon>
        <taxon>Diplostraca</taxon>
        <taxon>Cladocera</taxon>
        <taxon>Anomopoda</taxon>
        <taxon>Daphniidae</taxon>
        <taxon>Daphnia</taxon>
    </lineage>
</organism>
<dbReference type="Pfam" id="PF00656">
    <property type="entry name" value="Peptidase_C14"/>
    <property type="match status" value="1"/>
</dbReference>
<dbReference type="InterPro" id="IPR011009">
    <property type="entry name" value="Kinase-like_dom_sf"/>
</dbReference>
<dbReference type="Pfam" id="PF00069">
    <property type="entry name" value="Pkinase"/>
    <property type="match status" value="1"/>
</dbReference>
<dbReference type="InterPro" id="IPR015917">
    <property type="entry name" value="Pept_C14A"/>
</dbReference>
<dbReference type="PANTHER" id="PTHR13954">
    <property type="entry name" value="IRE1-RELATED"/>
    <property type="match status" value="1"/>
</dbReference>
<reference evidence="3" key="1">
    <citation type="submission" date="2015-10" db="EMBL/GenBank/DDBJ databases">
        <title>EvidentialGene: Evidence-directed Construction of Complete mRNA Transcriptomes without Genomes.</title>
        <authorList>
            <person name="Gilbert D.G."/>
        </authorList>
    </citation>
    <scope>NUCLEOTIDE SEQUENCE</scope>
</reference>
<dbReference type="OrthoDB" id="6347573at2759"/>
<accession>A0A0N8C0J8</accession>
<dbReference type="AlphaFoldDB" id="A0A0N8C0J8"/>
<proteinExistence type="inferred from homology"/>
<dbReference type="SMART" id="SM00115">
    <property type="entry name" value="CASc"/>
    <property type="match status" value="1"/>
</dbReference>
<dbReference type="EMBL" id="GDIQ01046253">
    <property type="protein sequence ID" value="JAN48484.1"/>
    <property type="molecule type" value="Transcribed_RNA"/>
</dbReference>
<dbReference type="InterPro" id="IPR001309">
    <property type="entry name" value="Pept_C14_p20"/>
</dbReference>
<protein>
    <submittedName>
        <fullName evidence="3">Uncharacterized protein</fullName>
    </submittedName>
</protein>
<name>A0A0N8C0J8_9CRUS</name>
<dbReference type="PANTHER" id="PTHR13954:SF6">
    <property type="entry name" value="NON-SPECIFIC SERINE_THREONINE PROTEIN KINASE"/>
    <property type="match status" value="1"/>
</dbReference>
<sequence>MSSNLVKDPHASSSRTERNETPATLQEETPQNNAPNETTSADEGVKEPVYPGSKLFRVNIGSQNAPEYSQLSHEKNKRQIFDGFYNCDVPVAILKIETIRSDTTRKELERERRVLTELEVHENFIRYIAHEWDKDFEYIATERCLFSVADLLDPDHMREVSIKNEILKKLGAKEILRQATRGLHYLHQNDFIHRNIKPNNFLIKEINKIGDSPRRFVVKITDFRLTRKRDPSTKEFLSGSAASQGWEAPESKNEKKELSTKLDVFILGCFYHYVLIALSKNEANKGKPKHPFGNEVLARPGNICNVSYFVYKDDESEKQKNHLFVPDDKDEDEKEVAKLIKRMLKYDENERPTLFEVLESSYFKPSGNYEMYEDQTKKPGLCVIFNVQSFQDGENREGSDVDRNALKDTFNKLGFDTAIYNDIKSFDLKSEIKSLAKLNFKDYGCLVVCLLSHGIENAILCSDHRYVNINELKYEFSLNKCPTLYGKPKIFIVQACQGSLAQSKTGIATSNGDTNVFSQQVYRIYEAFLLAFGRLETPSKVNLATEDTKPNYTEQQLKEMKILDDARRNPPVMDFLTIKATLPGFEAYRLFTTDKDGEKQALGSPFIQSLCEALSKEYLDKNPDEDTKHLEDLLRCAQVKINTYSEELEKNSNEEEKNCWQTMPWEVCLSKHIRFRKGVTVGTDVKLIEGQLRYILKP</sequence>
<dbReference type="PROSITE" id="PS50208">
    <property type="entry name" value="CASPASE_P20"/>
    <property type="match status" value="1"/>
</dbReference>
<dbReference type="PROSITE" id="PS01122">
    <property type="entry name" value="CASPASE_CYS"/>
    <property type="match status" value="1"/>
</dbReference>
<feature type="compositionally biased region" description="Basic and acidic residues" evidence="2">
    <location>
        <begin position="7"/>
        <end position="20"/>
    </location>
</feature>
<dbReference type="GO" id="GO:0006508">
    <property type="term" value="P:proteolysis"/>
    <property type="evidence" value="ECO:0007669"/>
    <property type="project" value="InterPro"/>
</dbReference>
<dbReference type="GO" id="GO:0004674">
    <property type="term" value="F:protein serine/threonine kinase activity"/>
    <property type="evidence" value="ECO:0007669"/>
    <property type="project" value="InterPro"/>
</dbReference>
<dbReference type="GO" id="GO:0004197">
    <property type="term" value="F:cysteine-type endopeptidase activity"/>
    <property type="evidence" value="ECO:0007669"/>
    <property type="project" value="InterPro"/>
</dbReference>
<feature type="compositionally biased region" description="Polar residues" evidence="2">
    <location>
        <begin position="21"/>
        <end position="41"/>
    </location>
</feature>
<evidence type="ECO:0000313" key="3">
    <source>
        <dbReference type="EMBL" id="JAN48484.1"/>
    </source>
</evidence>
<dbReference type="GO" id="GO:0004521">
    <property type="term" value="F:RNA endonuclease activity"/>
    <property type="evidence" value="ECO:0007669"/>
    <property type="project" value="InterPro"/>
</dbReference>
<dbReference type="InterPro" id="IPR029030">
    <property type="entry name" value="Caspase-like_dom_sf"/>
</dbReference>
<dbReference type="InterPro" id="IPR033139">
    <property type="entry name" value="Caspase_cys_AS"/>
</dbReference>
<dbReference type="GO" id="GO:0005524">
    <property type="term" value="F:ATP binding"/>
    <property type="evidence" value="ECO:0007669"/>
    <property type="project" value="InterPro"/>
</dbReference>
<dbReference type="GO" id="GO:0051082">
    <property type="term" value="F:unfolded protein binding"/>
    <property type="evidence" value="ECO:0007669"/>
    <property type="project" value="TreeGrafter"/>
</dbReference>
<dbReference type="PROSITE" id="PS50011">
    <property type="entry name" value="PROTEIN_KINASE_DOM"/>
    <property type="match status" value="1"/>
</dbReference>
<dbReference type="Gene3D" id="3.40.50.1460">
    <property type="match status" value="1"/>
</dbReference>
<feature type="region of interest" description="Disordered" evidence="2">
    <location>
        <begin position="1"/>
        <end position="48"/>
    </location>
</feature>
<dbReference type="PRINTS" id="PR00376">
    <property type="entry name" value="IL1BCENZYME"/>
</dbReference>
<dbReference type="GO" id="GO:0036498">
    <property type="term" value="P:IRE1-mediated unfolded protein response"/>
    <property type="evidence" value="ECO:0007669"/>
    <property type="project" value="TreeGrafter"/>
</dbReference>
<evidence type="ECO:0000256" key="2">
    <source>
        <dbReference type="SAM" id="MobiDB-lite"/>
    </source>
</evidence>
<dbReference type="SUPFAM" id="SSF56112">
    <property type="entry name" value="Protein kinase-like (PK-like)"/>
    <property type="match status" value="1"/>
</dbReference>
<feature type="region of interest" description="Disordered" evidence="2">
    <location>
        <begin position="234"/>
        <end position="253"/>
    </location>
</feature>
<comment type="similarity">
    <text evidence="1">Belongs to the peptidase C14A family.</text>
</comment>